<proteinExistence type="inferred from homology"/>
<feature type="domain" description="Cullin N-terminal" evidence="2">
    <location>
        <begin position="25"/>
        <end position="220"/>
    </location>
</feature>
<dbReference type="InterPro" id="IPR016159">
    <property type="entry name" value="Cullin_repeat-like_dom_sf"/>
</dbReference>
<dbReference type="InterPro" id="IPR001373">
    <property type="entry name" value="Cullin_N"/>
</dbReference>
<name>A0A1B8AZT5_FUSPO</name>
<dbReference type="Proteomes" id="UP000091967">
    <property type="component" value="Unassembled WGS sequence"/>
</dbReference>
<keyword evidence="4" id="KW-1185">Reference proteome</keyword>
<dbReference type="SUPFAM" id="SSF74788">
    <property type="entry name" value="Cullin repeat-like"/>
    <property type="match status" value="1"/>
</dbReference>
<reference evidence="3 4" key="1">
    <citation type="submission" date="2016-06" db="EMBL/GenBank/DDBJ databases">
        <title>Living apart together: crosstalk between the core and supernumerary genomes in a fungal plant pathogen.</title>
        <authorList>
            <person name="Vanheule A."/>
            <person name="Audenaert K."/>
            <person name="Warris S."/>
            <person name="Van De Geest H."/>
            <person name="Schijlen E."/>
            <person name="Hofte M."/>
            <person name="De Saeger S."/>
            <person name="Haesaert G."/>
            <person name="Waalwijk C."/>
            <person name="Van Der Lee T."/>
        </authorList>
    </citation>
    <scope>NUCLEOTIDE SEQUENCE [LARGE SCALE GENOMIC DNA]</scope>
    <source>
        <strain evidence="3 4">2516</strain>
    </source>
</reference>
<dbReference type="GO" id="GO:0031625">
    <property type="term" value="F:ubiquitin protein ligase binding"/>
    <property type="evidence" value="ECO:0007669"/>
    <property type="project" value="InterPro"/>
</dbReference>
<evidence type="ECO:0000256" key="1">
    <source>
        <dbReference type="ARBA" id="ARBA00006019"/>
    </source>
</evidence>
<dbReference type="Pfam" id="PF00888">
    <property type="entry name" value="Cullin"/>
    <property type="match status" value="1"/>
</dbReference>
<accession>A0A1B8AZT5</accession>
<sequence length="239" mass="27403">MAEDTVPAEKQRMPDLGGNEALQTFLMNGVASIHRNPEDKMNPSTYMNLYTAVSELINRKKYEDGVLLSESIYKRVSKFLAEHSQSVAEKLESQDDSALLGAYFVEWDQWTLSAIKVDRILNLLNRHYILRLTSEGKKGIYTIRLLHFVQWRSHVWENVYSRVIDCAQRAVEKNDENANRINDMIQSLEKGRADSHAISKDDDRTRIHKSFEAPFVLDVEKLEKEVDEINASLGNASSN</sequence>
<dbReference type="PANTHER" id="PTHR11932">
    <property type="entry name" value="CULLIN"/>
    <property type="match status" value="1"/>
</dbReference>
<evidence type="ECO:0000313" key="3">
    <source>
        <dbReference type="EMBL" id="OBS25936.1"/>
    </source>
</evidence>
<dbReference type="STRING" id="36050.A0A1B8AZT5"/>
<dbReference type="GO" id="GO:0006511">
    <property type="term" value="P:ubiquitin-dependent protein catabolic process"/>
    <property type="evidence" value="ECO:0007669"/>
    <property type="project" value="InterPro"/>
</dbReference>
<evidence type="ECO:0000313" key="4">
    <source>
        <dbReference type="Proteomes" id="UP000091967"/>
    </source>
</evidence>
<dbReference type="Gene3D" id="1.20.1310.10">
    <property type="entry name" value="Cullin Repeats"/>
    <property type="match status" value="1"/>
</dbReference>
<dbReference type="AlphaFoldDB" id="A0A1B8AZT5"/>
<dbReference type="OMA" id="HFVQWRS"/>
<dbReference type="EMBL" id="LYXU01000002">
    <property type="protein sequence ID" value="OBS25936.1"/>
    <property type="molecule type" value="Genomic_DNA"/>
</dbReference>
<gene>
    <name evidence="3" type="ORF">FPOA_06469</name>
</gene>
<protein>
    <recommendedName>
        <fullName evidence="2">Cullin N-terminal domain-containing protein</fullName>
    </recommendedName>
</protein>
<comment type="similarity">
    <text evidence="1">Belongs to the cullin family.</text>
</comment>
<dbReference type="InterPro" id="IPR045093">
    <property type="entry name" value="Cullin"/>
</dbReference>
<organism evidence="3 4">
    <name type="scientific">Fusarium poae</name>
    <dbReference type="NCBI Taxonomy" id="36050"/>
    <lineage>
        <taxon>Eukaryota</taxon>
        <taxon>Fungi</taxon>
        <taxon>Dikarya</taxon>
        <taxon>Ascomycota</taxon>
        <taxon>Pezizomycotina</taxon>
        <taxon>Sordariomycetes</taxon>
        <taxon>Hypocreomycetidae</taxon>
        <taxon>Hypocreales</taxon>
        <taxon>Nectriaceae</taxon>
        <taxon>Fusarium</taxon>
    </lineage>
</organism>
<comment type="caution">
    <text evidence="3">The sequence shown here is derived from an EMBL/GenBank/DDBJ whole genome shotgun (WGS) entry which is preliminary data.</text>
</comment>
<evidence type="ECO:0000259" key="2">
    <source>
        <dbReference type="Pfam" id="PF00888"/>
    </source>
</evidence>